<dbReference type="SUPFAM" id="SSF110035">
    <property type="entry name" value="GDNF receptor-like"/>
    <property type="match status" value="3"/>
</dbReference>
<keyword evidence="4" id="KW-0732">Signal</keyword>
<name>A0AAF5DH46_STRER</name>
<keyword evidence="8" id="KW-1133">Transmembrane helix</keyword>
<evidence type="ECO:0000256" key="7">
    <source>
        <dbReference type="ARBA" id="ARBA00023180"/>
    </source>
</evidence>
<evidence type="ECO:0000313" key="10">
    <source>
        <dbReference type="Proteomes" id="UP000035681"/>
    </source>
</evidence>
<dbReference type="Pfam" id="PF02351">
    <property type="entry name" value="GDNF"/>
    <property type="match status" value="1"/>
</dbReference>
<keyword evidence="6" id="KW-0675">Receptor</keyword>
<feature type="domain" description="GDNF/GAS1" evidence="9">
    <location>
        <begin position="618"/>
        <end position="700"/>
    </location>
</feature>
<dbReference type="GO" id="GO:0038023">
    <property type="term" value="F:signaling receptor activity"/>
    <property type="evidence" value="ECO:0007669"/>
    <property type="project" value="InterPro"/>
</dbReference>
<organism evidence="10 11">
    <name type="scientific">Strongyloides stercoralis</name>
    <name type="common">Threadworm</name>
    <dbReference type="NCBI Taxonomy" id="6248"/>
    <lineage>
        <taxon>Eukaryota</taxon>
        <taxon>Metazoa</taxon>
        <taxon>Ecdysozoa</taxon>
        <taxon>Nematoda</taxon>
        <taxon>Chromadorea</taxon>
        <taxon>Rhabditida</taxon>
        <taxon>Tylenchina</taxon>
        <taxon>Panagrolaimomorpha</taxon>
        <taxon>Strongyloidoidea</taxon>
        <taxon>Strongyloididae</taxon>
        <taxon>Strongyloides</taxon>
    </lineage>
</organism>
<keyword evidence="5 8" id="KW-0472">Membrane</keyword>
<keyword evidence="3" id="KW-1003">Cell membrane</keyword>
<keyword evidence="10" id="KW-1185">Reference proteome</keyword>
<dbReference type="SMART" id="SM00907">
    <property type="entry name" value="GDNF"/>
    <property type="match status" value="3"/>
</dbReference>
<comment type="subcellular location">
    <subcellularLocation>
        <location evidence="1">Cell membrane</location>
    </subcellularLocation>
</comment>
<dbReference type="AlphaFoldDB" id="A0AAF5DH46"/>
<keyword evidence="8" id="KW-0812">Transmembrane</keyword>
<protein>
    <submittedName>
        <fullName evidence="11">GDNF/GAS1 domain-containing protein</fullName>
    </submittedName>
</protein>
<evidence type="ECO:0000256" key="1">
    <source>
        <dbReference type="ARBA" id="ARBA00004236"/>
    </source>
</evidence>
<sequence>KQISIYCDQIFLKCISNQSCYINLISALTTCDNKNKRYYSSDNTMCLYSMNEVSVFLNLTNEFNCKCKNILKTRNICKRLKDLFLNHFNEEKYMNYYLNNKTRLYMNNFDSLIHNYNKIIPKKSMKRSPINYQIQELKVQLNNELKRVNSLSKPIQPTISCDYALNEICLKHIACHQLWNIFRRSCIVDAQNNCRMTSLAHCWQSYEGISWTGLGNCTCYNKNSDCHWIPEIHNRSMVNLIEENTSFTTITPNIIYTTSAYSNLKNNIHNQQKTEKILFNNTKRLETNVHRFDYYRNYNNKEYIYTTIPPTKILPHQPLLNYETLKNYTMNTKSISNNTNYINNVNLNKVVNTSKNEIYQNITTTYKPIQFLQVLDRNISKVYTINNTSSKINNKFKAIKENKNLKQLSVNKEYINYQNELRNIQLNREKSTSIQFKNFIQPNISYNDNEKKLFNKTANNNKKNEIYNKGYTTTLNSYLSPSPASKNIPPTLTTEYPHQINSFSNNTEKLSDLNSVKKSKINDKTFKPSNLKKNKNVKENYLKKNNEKEEVNKTTYFKKISLLSVPEGNKNMNYNNSRNDMDNLVKIKVKEDNTLNIKNNKMKVDYNNITILLKMSSCQDAFQLCTQDENCQWLLSSVQMKCKSGDNNNGNKCNRLQCAKAIKNFATSRQRGIVEAMMFCQCAPNDKECESLQQLMYPSCLYDLNDSTLNCKEVISNCFKDRSCKHLSKSYFHSCAVSNGSCKPGTYQMNGCRQAVIKLRGSAIDTLCHCEEGDIKCWNHRIELIPLNPCLQKAKDDYAMKGLMPTKPSIIPHNIQMPFKEKNKINNKTEKSNLFHVTNSSILNNKNESVIENKNLIDNKNIFNNSFISTKTNIEDTGKKMYDNFTLPTDEYHTHEPPSMELGCRMRNFNGDWIEVYKGTIFRQYTDWYGLCSNWCECLGNNTQICKELPCLENNVCINENNIMNFGEKLYIKGRGACTCHMGNFICDTPRNFNINFQPGLYIIAGFSKYELKMFKENVPLEILEKSGLVSDEKMLAKDIASRLQYSLERIMPIGTMCRIIIVEEYLKDEIVILKLQWYGLNIYNKNDTEFGWHVGHLEKICSPYVKQIARNFLLNMAERYQLVLSSVKQIRVIDLLNELPSVSSGTFFSKNSNIVVSLYFVFISIIVKCIYT</sequence>
<evidence type="ECO:0000256" key="6">
    <source>
        <dbReference type="ARBA" id="ARBA00023170"/>
    </source>
</evidence>
<reference evidence="11" key="1">
    <citation type="submission" date="2024-02" db="UniProtKB">
        <authorList>
            <consortium name="WormBaseParasite"/>
        </authorList>
    </citation>
    <scope>IDENTIFICATION</scope>
</reference>
<dbReference type="Proteomes" id="UP000035681">
    <property type="component" value="Unplaced"/>
</dbReference>
<feature type="transmembrane region" description="Helical" evidence="8">
    <location>
        <begin position="1155"/>
        <end position="1172"/>
    </location>
</feature>
<evidence type="ECO:0000256" key="4">
    <source>
        <dbReference type="ARBA" id="ARBA00022729"/>
    </source>
</evidence>
<feature type="domain" description="GDNF/GAS1" evidence="9">
    <location>
        <begin position="711"/>
        <end position="790"/>
    </location>
</feature>
<dbReference type="PANTHER" id="PTHR10269">
    <property type="entry name" value="GDNF RECEPTOR ALPHA"/>
    <property type="match status" value="1"/>
</dbReference>
<dbReference type="GO" id="GO:0009897">
    <property type="term" value="C:external side of plasma membrane"/>
    <property type="evidence" value="ECO:0007669"/>
    <property type="project" value="TreeGrafter"/>
</dbReference>
<dbReference type="GO" id="GO:0007169">
    <property type="term" value="P:cell surface receptor protein tyrosine kinase signaling pathway"/>
    <property type="evidence" value="ECO:0007669"/>
    <property type="project" value="UniProtKB-ARBA"/>
</dbReference>
<evidence type="ECO:0000313" key="11">
    <source>
        <dbReference type="WBParaSite" id="TCONS_00012429.p1"/>
    </source>
</evidence>
<dbReference type="InterPro" id="IPR037193">
    <property type="entry name" value="GDNF_alpha"/>
</dbReference>
<dbReference type="GO" id="GO:0043235">
    <property type="term" value="C:receptor complex"/>
    <property type="evidence" value="ECO:0007669"/>
    <property type="project" value="TreeGrafter"/>
</dbReference>
<evidence type="ECO:0000256" key="3">
    <source>
        <dbReference type="ARBA" id="ARBA00022475"/>
    </source>
</evidence>
<dbReference type="PANTHER" id="PTHR10269:SF12">
    <property type="entry name" value="GLIAL CELL LINE-DERIVED NEUROTROPHIC FAMILY RECEPTOR-LIKE, ISOFORM E"/>
    <property type="match status" value="1"/>
</dbReference>
<dbReference type="InterPro" id="IPR016017">
    <property type="entry name" value="GDNF/GAS1"/>
</dbReference>
<comment type="similarity">
    <text evidence="2">Belongs to the GDNFR family.</text>
</comment>
<accession>A0AAF5DH46</accession>
<evidence type="ECO:0000259" key="9">
    <source>
        <dbReference type="SMART" id="SM00907"/>
    </source>
</evidence>
<dbReference type="WBParaSite" id="TCONS_00012429.p1">
    <property type="protein sequence ID" value="TCONS_00012429.p1"/>
    <property type="gene ID" value="XLOC_008067"/>
</dbReference>
<dbReference type="InterPro" id="IPR003438">
    <property type="entry name" value="GDNF_rcpt"/>
</dbReference>
<evidence type="ECO:0000256" key="2">
    <source>
        <dbReference type="ARBA" id="ARBA00005961"/>
    </source>
</evidence>
<keyword evidence="7" id="KW-0325">Glycoprotein</keyword>
<dbReference type="GO" id="GO:0007399">
    <property type="term" value="P:nervous system development"/>
    <property type="evidence" value="ECO:0007669"/>
    <property type="project" value="TreeGrafter"/>
</dbReference>
<feature type="domain" description="GDNF/GAS1" evidence="9">
    <location>
        <begin position="161"/>
        <end position="237"/>
    </location>
</feature>
<evidence type="ECO:0000256" key="5">
    <source>
        <dbReference type="ARBA" id="ARBA00023136"/>
    </source>
</evidence>
<evidence type="ECO:0000256" key="8">
    <source>
        <dbReference type="SAM" id="Phobius"/>
    </source>
</evidence>
<proteinExistence type="inferred from homology"/>